<feature type="region of interest" description="Disordered" evidence="1">
    <location>
        <begin position="74"/>
        <end position="108"/>
    </location>
</feature>
<dbReference type="EMBL" id="JABEPQ010000003">
    <property type="protein sequence ID" value="NNM47185.1"/>
    <property type="molecule type" value="Genomic_DNA"/>
</dbReference>
<evidence type="ECO:0000313" key="2">
    <source>
        <dbReference type="EMBL" id="NNM47185.1"/>
    </source>
</evidence>
<accession>A0A849HGU7</accession>
<organism evidence="2 3">
    <name type="scientific">Knoellia koreensis</name>
    <dbReference type="NCBI Taxonomy" id="2730921"/>
    <lineage>
        <taxon>Bacteria</taxon>
        <taxon>Bacillati</taxon>
        <taxon>Actinomycetota</taxon>
        <taxon>Actinomycetes</taxon>
        <taxon>Micrococcales</taxon>
        <taxon>Intrasporangiaceae</taxon>
        <taxon>Knoellia</taxon>
    </lineage>
</organism>
<dbReference type="Proteomes" id="UP000588586">
    <property type="component" value="Unassembled WGS sequence"/>
</dbReference>
<evidence type="ECO:0000256" key="1">
    <source>
        <dbReference type="SAM" id="MobiDB-lite"/>
    </source>
</evidence>
<protein>
    <submittedName>
        <fullName evidence="2">Uncharacterized protein</fullName>
    </submittedName>
</protein>
<evidence type="ECO:0000313" key="3">
    <source>
        <dbReference type="Proteomes" id="UP000588586"/>
    </source>
</evidence>
<sequence length="161" mass="17504">MPDADVVVMARAGEVRVVPFRLHNPWRRERQVTLEVGPWQVCDGDGLDVRARLEETELTLRPCEDRIVRLLVSPRATTNTKGQDGPPPKPSRAAAKQAKDAAQEQWAAARLPHDGGDVESCASAYADVRFEGCAKPQRVAVVVLPAECEPVDVGCDCGCCC</sequence>
<name>A0A849HGU7_9MICO</name>
<gene>
    <name evidence="2" type="ORF">HJG52_14380</name>
</gene>
<reference evidence="2 3" key="1">
    <citation type="submission" date="2020-04" db="EMBL/GenBank/DDBJ databases">
        <title>Knoellia sp. isolate from air conditioner.</title>
        <authorList>
            <person name="Chea S."/>
            <person name="Kim D.-U."/>
        </authorList>
    </citation>
    <scope>NUCLEOTIDE SEQUENCE [LARGE SCALE GENOMIC DNA]</scope>
    <source>
        <strain evidence="2 3">DB2414S</strain>
    </source>
</reference>
<dbReference type="RefSeq" id="WP_171244314.1">
    <property type="nucleotide sequence ID" value="NZ_JABEPQ010000003.1"/>
</dbReference>
<proteinExistence type="predicted"/>
<keyword evidence="3" id="KW-1185">Reference proteome</keyword>
<comment type="caution">
    <text evidence="2">The sequence shown here is derived from an EMBL/GenBank/DDBJ whole genome shotgun (WGS) entry which is preliminary data.</text>
</comment>
<dbReference type="AlphaFoldDB" id="A0A849HGU7"/>